<dbReference type="GO" id="GO:0016020">
    <property type="term" value="C:membrane"/>
    <property type="evidence" value="ECO:0007669"/>
    <property type="project" value="TreeGrafter"/>
</dbReference>
<evidence type="ECO:0000313" key="4">
    <source>
        <dbReference type="Proteomes" id="UP000095282"/>
    </source>
</evidence>
<evidence type="ECO:0000259" key="3">
    <source>
        <dbReference type="Pfam" id="PF19040"/>
    </source>
</evidence>
<dbReference type="AlphaFoldDB" id="A0A1I7V040"/>
<feature type="transmembrane region" description="Helical" evidence="1">
    <location>
        <begin position="72"/>
        <end position="90"/>
    </location>
</feature>
<feature type="domain" description="Acyltransferase 3" evidence="2">
    <location>
        <begin position="44"/>
        <end position="196"/>
    </location>
</feature>
<dbReference type="InterPro" id="IPR050879">
    <property type="entry name" value="Acyltransferase_3"/>
</dbReference>
<organism evidence="4 5">
    <name type="scientific">Caenorhabditis tropicalis</name>
    <dbReference type="NCBI Taxonomy" id="1561998"/>
    <lineage>
        <taxon>Eukaryota</taxon>
        <taxon>Metazoa</taxon>
        <taxon>Ecdysozoa</taxon>
        <taxon>Nematoda</taxon>
        <taxon>Chromadorea</taxon>
        <taxon>Rhabditida</taxon>
        <taxon>Rhabditina</taxon>
        <taxon>Rhabditomorpha</taxon>
        <taxon>Rhabditoidea</taxon>
        <taxon>Rhabditidae</taxon>
        <taxon>Peloderinae</taxon>
        <taxon>Caenorhabditis</taxon>
    </lineage>
</organism>
<dbReference type="InterPro" id="IPR043968">
    <property type="entry name" value="SGNH"/>
</dbReference>
<feature type="domain" description="Acyltransferase 3" evidence="2">
    <location>
        <begin position="233"/>
        <end position="339"/>
    </location>
</feature>
<feature type="transmembrane region" description="Helical" evidence="1">
    <location>
        <begin position="111"/>
        <end position="130"/>
    </location>
</feature>
<dbReference type="eggNOG" id="ENOG502SGA9">
    <property type="taxonomic scope" value="Eukaryota"/>
</dbReference>
<feature type="transmembrane region" description="Helical" evidence="1">
    <location>
        <begin position="205"/>
        <end position="222"/>
    </location>
</feature>
<feature type="transmembrane region" description="Helical" evidence="1">
    <location>
        <begin position="242"/>
        <end position="267"/>
    </location>
</feature>
<accession>A0A1I7V040</accession>
<dbReference type="GO" id="GO:0016747">
    <property type="term" value="F:acyltransferase activity, transferring groups other than amino-acyl groups"/>
    <property type="evidence" value="ECO:0007669"/>
    <property type="project" value="InterPro"/>
</dbReference>
<feature type="transmembrane region" description="Helical" evidence="1">
    <location>
        <begin position="48"/>
        <end position="66"/>
    </location>
</feature>
<evidence type="ECO:0000313" key="5">
    <source>
        <dbReference type="WBParaSite" id="Csp11.Scaffold630.g21066.t1"/>
    </source>
</evidence>
<reference evidence="5" key="1">
    <citation type="submission" date="2016-11" db="UniProtKB">
        <authorList>
            <consortium name="WormBaseParasite"/>
        </authorList>
    </citation>
    <scope>IDENTIFICATION</scope>
</reference>
<dbReference type="Pfam" id="PF01757">
    <property type="entry name" value="Acyl_transf_3"/>
    <property type="match status" value="2"/>
</dbReference>
<feature type="transmembrane region" description="Helical" evidence="1">
    <location>
        <begin position="322"/>
        <end position="342"/>
    </location>
</feature>
<dbReference type="PANTHER" id="PTHR23028:SF132">
    <property type="entry name" value="ACYL_TRANSF_3 DOMAIN-CONTAINING PROTEIN"/>
    <property type="match status" value="1"/>
</dbReference>
<dbReference type="WBParaSite" id="Csp11.Scaffold630.g21066.t1">
    <property type="protein sequence ID" value="Csp11.Scaffold630.g21066.t1"/>
    <property type="gene ID" value="Csp11.Scaffold630.g21066"/>
</dbReference>
<dbReference type="GO" id="GO:0000271">
    <property type="term" value="P:polysaccharide biosynthetic process"/>
    <property type="evidence" value="ECO:0007669"/>
    <property type="project" value="TreeGrafter"/>
</dbReference>
<dbReference type="Proteomes" id="UP000095282">
    <property type="component" value="Unplaced"/>
</dbReference>
<name>A0A1I7V040_9PELO</name>
<protein>
    <submittedName>
        <fullName evidence="5">Acyl_transf_3 domain-containing protein</fullName>
    </submittedName>
</protein>
<evidence type="ECO:0000256" key="1">
    <source>
        <dbReference type="SAM" id="Phobius"/>
    </source>
</evidence>
<dbReference type="STRING" id="1561998.A0A1I7V040"/>
<keyword evidence="1" id="KW-0812">Transmembrane</keyword>
<proteinExistence type="predicted"/>
<dbReference type="Pfam" id="PF19040">
    <property type="entry name" value="SGNH"/>
    <property type="match status" value="1"/>
</dbReference>
<feature type="transmembrane region" description="Helical" evidence="1">
    <location>
        <begin position="181"/>
        <end position="198"/>
    </location>
</feature>
<feature type="transmembrane region" description="Helical" evidence="1">
    <location>
        <begin position="288"/>
        <end position="310"/>
    </location>
</feature>
<sequence length="665" mass="76747">MSDEKQEELVFCTTKSYQEEDDYTSLLIPTVKKKDHCSKKKRQDLQGIRGLAILSVLGFHFLPSLFPNGYLGVDQFFVLSGYLMCMLLCRTSKSPPFSLITEFYIKRLKRILPLYFLLIFCALLALYNFFPDTAYLTNVESAKKAMIFASNRASTRDEDYFSLLAIAIDIFTHTWSLSVEIQFYIIVPFFFIFGIKCVPDKYQNHYYGVLGMIVFNITQMKSKQSENMNEDSKSSVISMTKMAILLIMIGICLFPNELSAGFLRPYFTISTGILMLISENDMFLSSNLLTYIGDISYSLYIVHWPIYAYWKLELSNESTWNTYLLFAFLSSVLLAVLSYELFEKWYLKLSNKETFILCSILFILNLGAVHKDTVRETLSPPTISSRLDGLTGPIDFDEAERLNRLWTINDPKQQLAPSCEYEPGDGPYGYCRHKGLDTKNGKFKLMLFGNSWAANHARLFYEECGYQAKSIFQGSNEGCHPLYAAPIYKGCNETFATYAKRLEEEKPDYAFLISRSQDVGARMAPGVTRLEDDKYYKSMKRRTDLFMKSIKYKMFIFMQLPEIDRPKVVKIVEAIRSGANMTEFDKSFITNDLEMARIRYTKLLSECPRCVGIDYKPLFWNSTRGTYRFYDMENSGLSYINGAKHLTFHGLELVRPILRDVCKSL</sequence>
<keyword evidence="1" id="KW-0472">Membrane</keyword>
<keyword evidence="1" id="KW-1133">Transmembrane helix</keyword>
<keyword evidence="4" id="KW-1185">Reference proteome</keyword>
<feature type="domain" description="SGNH" evidence="3">
    <location>
        <begin position="419"/>
        <end position="659"/>
    </location>
</feature>
<evidence type="ECO:0000259" key="2">
    <source>
        <dbReference type="Pfam" id="PF01757"/>
    </source>
</evidence>
<dbReference type="InterPro" id="IPR002656">
    <property type="entry name" value="Acyl_transf_3_dom"/>
</dbReference>
<dbReference type="PANTHER" id="PTHR23028">
    <property type="entry name" value="ACETYLTRANSFERASE"/>
    <property type="match status" value="1"/>
</dbReference>